<dbReference type="OrthoDB" id="9809549at2"/>
<dbReference type="PANTHER" id="PTHR43265">
    <property type="entry name" value="ESTERASE ESTD"/>
    <property type="match status" value="1"/>
</dbReference>
<name>A0A084JLJ3_9FIRM</name>
<dbReference type="InterPro" id="IPR002471">
    <property type="entry name" value="Pept_S9_AS"/>
</dbReference>
<evidence type="ECO:0000259" key="2">
    <source>
        <dbReference type="Pfam" id="PF12146"/>
    </source>
</evidence>
<dbReference type="STRING" id="29354.IO98_14280"/>
<keyword evidence="4" id="KW-1185">Reference proteome</keyword>
<feature type="domain" description="Serine aminopeptidase S33" evidence="2">
    <location>
        <begin position="54"/>
        <end position="272"/>
    </location>
</feature>
<protein>
    <submittedName>
        <fullName evidence="3">Dienelactone hydrolase</fullName>
    </submittedName>
</protein>
<comment type="caution">
    <text evidence="3">The sequence shown here is derived from an EMBL/GenBank/DDBJ whole genome shotgun (WGS) entry which is preliminary data.</text>
</comment>
<dbReference type="GO" id="GO:0004252">
    <property type="term" value="F:serine-type endopeptidase activity"/>
    <property type="evidence" value="ECO:0007669"/>
    <property type="project" value="InterPro"/>
</dbReference>
<gene>
    <name evidence="3" type="ORF">IO98_14280</name>
</gene>
<dbReference type="PROSITE" id="PS00708">
    <property type="entry name" value="PRO_ENDOPEP_SER"/>
    <property type="match status" value="1"/>
</dbReference>
<reference evidence="3 4" key="1">
    <citation type="submission" date="2014-07" db="EMBL/GenBank/DDBJ databases">
        <title>Draft genome of Clostridium celerecrescens 152B isolated from sediments associated with methane hydrate from Krishna Godavari basin.</title>
        <authorList>
            <person name="Honkalas V.S."/>
            <person name="Dabir A.P."/>
            <person name="Arora P."/>
            <person name="Dhakephalkar P.K."/>
        </authorList>
    </citation>
    <scope>NUCLEOTIDE SEQUENCE [LARGE SCALE GENOMIC DNA]</scope>
    <source>
        <strain evidence="3 4">152B</strain>
    </source>
</reference>
<sequence>MHEEKIVIGAETKYPLNGILSIPIQTGGLFPAVVLVHGSGPLNMDEKIGNNYPFKDLAEGLSKKGIAVLRYDKRTFIYGKEMRDRPELSVKEEVIEDAILASALLRKDSRIDSERIFIIGHSMGGMLSPRIDAEGGNYTGLIIMGGSTRKLEDVIIEQNNEVLKSLNRFLQVIAGKQIAKLSFKLENIYNMSDEEAKSTLVLGKYSRAYYFKEMGEHPLSDYLSPLNKPMLILQGDKDFHVSIEKDFNQYKELLKEKQNVTFKLYHNLNHLFMPFIYGKIQKARKEYKVAQHIDEQVINDISDWILSLA</sequence>
<dbReference type="GO" id="GO:0052689">
    <property type="term" value="F:carboxylic ester hydrolase activity"/>
    <property type="evidence" value="ECO:0007669"/>
    <property type="project" value="TreeGrafter"/>
</dbReference>
<dbReference type="InterPro" id="IPR053145">
    <property type="entry name" value="AB_hydrolase_Est10"/>
</dbReference>
<keyword evidence="1 3" id="KW-0378">Hydrolase</keyword>
<evidence type="ECO:0000313" key="3">
    <source>
        <dbReference type="EMBL" id="KEZ89827.1"/>
    </source>
</evidence>
<dbReference type="Pfam" id="PF12146">
    <property type="entry name" value="Hydrolase_4"/>
    <property type="match status" value="1"/>
</dbReference>
<organism evidence="3 4">
    <name type="scientific">Lacrimispora celerecrescens</name>
    <dbReference type="NCBI Taxonomy" id="29354"/>
    <lineage>
        <taxon>Bacteria</taxon>
        <taxon>Bacillati</taxon>
        <taxon>Bacillota</taxon>
        <taxon>Clostridia</taxon>
        <taxon>Lachnospirales</taxon>
        <taxon>Lachnospiraceae</taxon>
        <taxon>Lacrimispora</taxon>
    </lineage>
</organism>
<dbReference type="GO" id="GO:0006508">
    <property type="term" value="P:proteolysis"/>
    <property type="evidence" value="ECO:0007669"/>
    <property type="project" value="InterPro"/>
</dbReference>
<dbReference type="Proteomes" id="UP000028525">
    <property type="component" value="Unassembled WGS sequence"/>
</dbReference>
<dbReference type="Gene3D" id="3.40.50.1820">
    <property type="entry name" value="alpha/beta hydrolase"/>
    <property type="match status" value="1"/>
</dbReference>
<dbReference type="SUPFAM" id="SSF53474">
    <property type="entry name" value="alpha/beta-Hydrolases"/>
    <property type="match status" value="1"/>
</dbReference>
<dbReference type="RefSeq" id="WP_038282056.1">
    <property type="nucleotide sequence ID" value="NZ_JPME01000015.1"/>
</dbReference>
<dbReference type="AlphaFoldDB" id="A0A084JLJ3"/>
<dbReference type="PANTHER" id="PTHR43265:SF1">
    <property type="entry name" value="ESTERASE ESTD"/>
    <property type="match status" value="1"/>
</dbReference>
<proteinExistence type="predicted"/>
<evidence type="ECO:0000256" key="1">
    <source>
        <dbReference type="ARBA" id="ARBA00022801"/>
    </source>
</evidence>
<accession>A0A084JLJ3</accession>
<evidence type="ECO:0000313" key="4">
    <source>
        <dbReference type="Proteomes" id="UP000028525"/>
    </source>
</evidence>
<dbReference type="InterPro" id="IPR022742">
    <property type="entry name" value="Hydrolase_4"/>
</dbReference>
<dbReference type="InterPro" id="IPR029058">
    <property type="entry name" value="AB_hydrolase_fold"/>
</dbReference>
<dbReference type="EMBL" id="JPME01000015">
    <property type="protein sequence ID" value="KEZ89827.1"/>
    <property type="molecule type" value="Genomic_DNA"/>
</dbReference>